<sequence length="712" mass="77899">MSASAPQSAEVPFDVALNSVLRWIDRPRDSSAWVWLGGTEGTGESELLREVAGRHPDALYLDCAGMHCEEIARELADSFGVASPGTYRDNFARAVTRICTGPVVILANTQWAGRLRTTREPERVLSEVVRTLIRNHPRSVRMRLLVEVEDTAGPLASMRGRALTLRDPDEPTAHPRTVVDEWEEAALRALALAEARSVPLAVWSLLCSVLGQDISVRQLAHLASSPSAGPVYLSLDEATWKTVSFRREFVARAWRDTVSPETAERFHAQALSALRSAEPTPEIDWYVHRAASGHAVAAGRFESLLHDAALMAKVGHKSLFEGFEAAYHDRPVPPTGLAAHLHYLSERGVWPSSHGEWLALLHHSLLDRGPTGKALADRLLASVDNSALPWHTVWAHGIGPGTGTTEHLVERPNVRDLRVMRADSGLLAIATDTRGNRNVRHLDSGTPAPDPDDTTADPDSVATDQGLHGWRPAGATSGYVDMPRMPRHVRYAARLGDRALMSSTDGVFAIAIHASASEAPSGVLKTMVRTTTRLGTADLPAEALDASAEWFENVWGVTTLKRVDATALPSDLVDADARRFLTEIGFPHLSGFLELETLDLSETGLTSVPGATGRDGPWFLLGDWQGARLVLDGTSGKVLQDGSSGLEDPLAGSSLRQFVTMARLYYWWYASDWPIEDTEADLRSWLDEIDAAAFATECWQRVFEDYNFTDRI</sequence>
<protein>
    <submittedName>
        <fullName evidence="2">SUKH-4 family immunity protein</fullName>
    </submittedName>
</protein>
<evidence type="ECO:0000313" key="2">
    <source>
        <dbReference type="EMBL" id="MDC2958783.1"/>
    </source>
</evidence>
<evidence type="ECO:0000313" key="3">
    <source>
        <dbReference type="Proteomes" id="UP001221328"/>
    </source>
</evidence>
<dbReference type="Pfam" id="PF14435">
    <property type="entry name" value="SUKH-4"/>
    <property type="match status" value="1"/>
</dbReference>
<feature type="region of interest" description="Disordered" evidence="1">
    <location>
        <begin position="437"/>
        <end position="481"/>
    </location>
</feature>
<reference evidence="2 3" key="1">
    <citation type="journal article" date="2015" name="Int. J. Syst. Evol. Microbiol.">
        <title>Streptomyces gilvifuscus sp. nov., an actinomycete that produces antibacterial compounds isolated from soil.</title>
        <authorList>
            <person name="Nguyen T.M."/>
            <person name="Kim J."/>
        </authorList>
    </citation>
    <scope>NUCLEOTIDE SEQUENCE [LARGE SCALE GENOMIC DNA]</scope>
    <source>
        <strain evidence="2 3">T113</strain>
    </source>
</reference>
<keyword evidence="3" id="KW-1185">Reference proteome</keyword>
<comment type="caution">
    <text evidence="2">The sequence shown here is derived from an EMBL/GenBank/DDBJ whole genome shotgun (WGS) entry which is preliminary data.</text>
</comment>
<evidence type="ECO:0000256" key="1">
    <source>
        <dbReference type="SAM" id="MobiDB-lite"/>
    </source>
</evidence>
<dbReference type="Proteomes" id="UP001221328">
    <property type="component" value="Unassembled WGS sequence"/>
</dbReference>
<dbReference type="InterPro" id="IPR025851">
    <property type="entry name" value="SUKH-4"/>
</dbReference>
<dbReference type="RefSeq" id="WP_272177434.1">
    <property type="nucleotide sequence ID" value="NZ_JAQOSK010000013.1"/>
</dbReference>
<dbReference type="EMBL" id="JAQOSK010000013">
    <property type="protein sequence ID" value="MDC2958783.1"/>
    <property type="molecule type" value="Genomic_DNA"/>
</dbReference>
<name>A0ABT5G1T6_9ACTN</name>
<accession>A0ABT5G1T6</accession>
<proteinExistence type="predicted"/>
<gene>
    <name evidence="2" type="ORF">PO587_30525</name>
</gene>
<organism evidence="2 3">
    <name type="scientific">Streptomyces gilvifuscus</name>
    <dbReference type="NCBI Taxonomy" id="1550617"/>
    <lineage>
        <taxon>Bacteria</taxon>
        <taxon>Bacillati</taxon>
        <taxon>Actinomycetota</taxon>
        <taxon>Actinomycetes</taxon>
        <taxon>Kitasatosporales</taxon>
        <taxon>Streptomycetaceae</taxon>
        <taxon>Streptomyces</taxon>
    </lineage>
</organism>